<accession>A0A9P7DRB8</accession>
<dbReference type="GeneID" id="64623518"/>
<dbReference type="AlphaFoldDB" id="A0A9P7DRB8"/>
<evidence type="ECO:0000313" key="1">
    <source>
        <dbReference type="EMBL" id="KAG1801155.1"/>
    </source>
</evidence>
<comment type="caution">
    <text evidence="1">The sequence shown here is derived from an EMBL/GenBank/DDBJ whole genome shotgun (WGS) entry which is preliminary data.</text>
</comment>
<feature type="non-terminal residue" evidence="1">
    <location>
        <position position="91"/>
    </location>
</feature>
<protein>
    <recommendedName>
        <fullName evidence="3">Endonuclease/exonuclease/phosphatase domain-containing protein</fullName>
    </recommendedName>
</protein>
<gene>
    <name evidence="1" type="ORF">BJ212DRAFT_1231656</name>
</gene>
<keyword evidence="2" id="KW-1185">Reference proteome</keyword>
<sequence>NNKLASDWDIMVIQEPYINFLHNTSANHTWHVLYPTNHYTHPQQCTHAITLINTSLDSNSWKQISYPSLDIVIIQLSGHYGQCTIFNIYND</sequence>
<dbReference type="Proteomes" id="UP000807769">
    <property type="component" value="Unassembled WGS sequence"/>
</dbReference>
<dbReference type="Gene3D" id="3.60.10.10">
    <property type="entry name" value="Endonuclease/exonuclease/phosphatase"/>
    <property type="match status" value="1"/>
</dbReference>
<dbReference type="SUPFAM" id="SSF56219">
    <property type="entry name" value="DNase I-like"/>
    <property type="match status" value="1"/>
</dbReference>
<dbReference type="InterPro" id="IPR036691">
    <property type="entry name" value="Endo/exonu/phosph_ase_sf"/>
</dbReference>
<dbReference type="EMBL" id="JABBWG010000100">
    <property type="protein sequence ID" value="KAG1801155.1"/>
    <property type="molecule type" value="Genomic_DNA"/>
</dbReference>
<organism evidence="1 2">
    <name type="scientific">Suillus subaureus</name>
    <dbReference type="NCBI Taxonomy" id="48587"/>
    <lineage>
        <taxon>Eukaryota</taxon>
        <taxon>Fungi</taxon>
        <taxon>Dikarya</taxon>
        <taxon>Basidiomycota</taxon>
        <taxon>Agaricomycotina</taxon>
        <taxon>Agaricomycetes</taxon>
        <taxon>Agaricomycetidae</taxon>
        <taxon>Boletales</taxon>
        <taxon>Suillineae</taxon>
        <taxon>Suillaceae</taxon>
        <taxon>Suillus</taxon>
    </lineage>
</organism>
<name>A0A9P7DRB8_9AGAM</name>
<dbReference type="OrthoDB" id="2840473at2759"/>
<feature type="non-terminal residue" evidence="1">
    <location>
        <position position="1"/>
    </location>
</feature>
<reference evidence="1" key="1">
    <citation type="journal article" date="2020" name="New Phytol.">
        <title>Comparative genomics reveals dynamic genome evolution in host specialist ectomycorrhizal fungi.</title>
        <authorList>
            <person name="Lofgren L.A."/>
            <person name="Nguyen N.H."/>
            <person name="Vilgalys R."/>
            <person name="Ruytinx J."/>
            <person name="Liao H.L."/>
            <person name="Branco S."/>
            <person name="Kuo A."/>
            <person name="LaButti K."/>
            <person name="Lipzen A."/>
            <person name="Andreopoulos W."/>
            <person name="Pangilinan J."/>
            <person name="Riley R."/>
            <person name="Hundley H."/>
            <person name="Na H."/>
            <person name="Barry K."/>
            <person name="Grigoriev I.V."/>
            <person name="Stajich J.E."/>
            <person name="Kennedy P.G."/>
        </authorList>
    </citation>
    <scope>NUCLEOTIDE SEQUENCE</scope>
    <source>
        <strain evidence="1">MN1</strain>
    </source>
</reference>
<evidence type="ECO:0008006" key="3">
    <source>
        <dbReference type="Google" id="ProtNLM"/>
    </source>
</evidence>
<dbReference type="RefSeq" id="XP_041186009.1">
    <property type="nucleotide sequence ID" value="XM_041329501.1"/>
</dbReference>
<evidence type="ECO:0000313" key="2">
    <source>
        <dbReference type="Proteomes" id="UP000807769"/>
    </source>
</evidence>
<proteinExistence type="predicted"/>